<protein>
    <submittedName>
        <fullName evidence="1">Uncharacterized protein</fullName>
    </submittedName>
</protein>
<reference evidence="1" key="1">
    <citation type="submission" date="2021-04" db="EMBL/GenBank/DDBJ databases">
        <title>Draft genome sequence of Xylanibacillus composti strain K13.</title>
        <authorList>
            <person name="Uke A."/>
            <person name="Chhe C."/>
            <person name="Baramee S."/>
            <person name="Kosugi A."/>
        </authorList>
    </citation>
    <scope>NUCLEOTIDE SEQUENCE</scope>
    <source>
        <strain evidence="1">K13</strain>
    </source>
</reference>
<dbReference type="Proteomes" id="UP000677918">
    <property type="component" value="Unassembled WGS sequence"/>
</dbReference>
<sequence length="58" mass="6884">MEEQQIREIIREELAEFKKTIQPIITLNPTVQFCDVDADTDQLVKMLRDKRIPDKPWG</sequence>
<name>A0A8J4H4M5_9BACL</name>
<gene>
    <name evidence="1" type="ORF">XYCOK13_35930</name>
</gene>
<comment type="caution">
    <text evidence="1">The sequence shown here is derived from an EMBL/GenBank/DDBJ whole genome shotgun (WGS) entry which is preliminary data.</text>
</comment>
<proteinExistence type="predicted"/>
<dbReference type="AlphaFoldDB" id="A0A8J4H4M5"/>
<evidence type="ECO:0000313" key="1">
    <source>
        <dbReference type="EMBL" id="GIQ70769.1"/>
    </source>
</evidence>
<evidence type="ECO:0000313" key="2">
    <source>
        <dbReference type="Proteomes" id="UP000677918"/>
    </source>
</evidence>
<dbReference type="EMBL" id="BOVK01000058">
    <property type="protein sequence ID" value="GIQ70769.1"/>
    <property type="molecule type" value="Genomic_DNA"/>
</dbReference>
<organism evidence="1 2">
    <name type="scientific">Xylanibacillus composti</name>
    <dbReference type="NCBI Taxonomy" id="1572762"/>
    <lineage>
        <taxon>Bacteria</taxon>
        <taxon>Bacillati</taxon>
        <taxon>Bacillota</taxon>
        <taxon>Bacilli</taxon>
        <taxon>Bacillales</taxon>
        <taxon>Paenibacillaceae</taxon>
        <taxon>Xylanibacillus</taxon>
    </lineage>
</organism>
<accession>A0A8J4H4M5</accession>
<dbReference type="RefSeq" id="WP_213413581.1">
    <property type="nucleotide sequence ID" value="NZ_BOVK01000058.1"/>
</dbReference>
<keyword evidence="2" id="KW-1185">Reference proteome</keyword>